<organism evidence="9 10">
    <name type="scientific">Ravibacter arvi</name>
    <dbReference type="NCBI Taxonomy" id="2051041"/>
    <lineage>
        <taxon>Bacteria</taxon>
        <taxon>Pseudomonadati</taxon>
        <taxon>Bacteroidota</taxon>
        <taxon>Cytophagia</taxon>
        <taxon>Cytophagales</taxon>
        <taxon>Spirosomataceae</taxon>
        <taxon>Ravibacter</taxon>
    </lineage>
</organism>
<dbReference type="PROSITE" id="PS51257">
    <property type="entry name" value="PROKAR_LIPOPROTEIN"/>
    <property type="match status" value="1"/>
</dbReference>
<dbReference type="SUPFAM" id="SSF48452">
    <property type="entry name" value="TPR-like"/>
    <property type="match status" value="1"/>
</dbReference>
<evidence type="ECO:0000313" key="10">
    <source>
        <dbReference type="Proteomes" id="UP001501508"/>
    </source>
</evidence>
<comment type="caution">
    <text evidence="9">The sequence shown here is derived from an EMBL/GenBank/DDBJ whole genome shotgun (WGS) entry which is preliminary data.</text>
</comment>
<evidence type="ECO:0000259" key="8">
    <source>
        <dbReference type="Pfam" id="PF14322"/>
    </source>
</evidence>
<evidence type="ECO:0000256" key="1">
    <source>
        <dbReference type="ARBA" id="ARBA00004442"/>
    </source>
</evidence>
<keyword evidence="4" id="KW-0472">Membrane</keyword>
<dbReference type="Gene3D" id="1.25.40.390">
    <property type="match status" value="1"/>
</dbReference>
<evidence type="ECO:0000256" key="2">
    <source>
        <dbReference type="ARBA" id="ARBA00006275"/>
    </source>
</evidence>
<dbReference type="InterPro" id="IPR011990">
    <property type="entry name" value="TPR-like_helical_dom_sf"/>
</dbReference>
<sequence length="502" mass="56514">MNQIMKKYRLLIVAFGALLITGCSDFLNESDPSNFTEGTYFTRPEHARASVNAIYAPLREITASGFGGGPWVMTEFATGQAGTDLGQAASSYFVKDLVNTAENSYGTSYWQQYYKGIGNANLSIAKIPGIQMDAAESRKLLGEAYFLRAWYYFTLVQLFGNIPLITEPVKLDSDQLRPSQAKPEDVYALIVDDLKKAEEAGLPWTDVSGKVSLGAVKSLLAKVYLTMAGYPLQKGAAYYDLAAKKAEEVVDSQQFKLFSSYYDLHDPAKKNIEENIFMVQFKTQIIPGNWQELIIPYNKGISAYSAETGGIYATNEFVKSYDAADLRAQEGQFFFTKFTHEADRKKEVDLGGYFVYKLFDVAAQTSTANSDLNWSLIRYADILLVFAEASNEVAGPTAKAYSAVNAIRKRAKLPDLTGLSKDQLREAIWKERWHELCFENITWFDMARLRKAFDLTTKRFNEFVGHKFTYGNNLVLKERELLFPIPAYELKNNSNLERTPGY</sequence>
<dbReference type="InterPro" id="IPR033985">
    <property type="entry name" value="SusD-like_N"/>
</dbReference>
<evidence type="ECO:0000256" key="4">
    <source>
        <dbReference type="ARBA" id="ARBA00023136"/>
    </source>
</evidence>
<reference evidence="10" key="1">
    <citation type="journal article" date="2019" name="Int. J. Syst. Evol. Microbiol.">
        <title>The Global Catalogue of Microorganisms (GCM) 10K type strain sequencing project: providing services to taxonomists for standard genome sequencing and annotation.</title>
        <authorList>
            <consortium name="The Broad Institute Genomics Platform"/>
            <consortium name="The Broad Institute Genome Sequencing Center for Infectious Disease"/>
            <person name="Wu L."/>
            <person name="Ma J."/>
        </authorList>
    </citation>
    <scope>NUCLEOTIDE SEQUENCE [LARGE SCALE GENOMIC DNA]</scope>
    <source>
        <strain evidence="10">JCM 31920</strain>
    </source>
</reference>
<dbReference type="CDD" id="cd08977">
    <property type="entry name" value="SusD"/>
    <property type="match status" value="1"/>
</dbReference>
<keyword evidence="5" id="KW-0998">Cell outer membrane</keyword>
<protein>
    <submittedName>
        <fullName evidence="9">RagB/SusD family nutrient uptake outer membrane protein</fullName>
    </submittedName>
</protein>
<feature type="signal peptide" evidence="6">
    <location>
        <begin position="1"/>
        <end position="25"/>
    </location>
</feature>
<feature type="chain" id="PRO_5046298349" evidence="6">
    <location>
        <begin position="26"/>
        <end position="502"/>
    </location>
</feature>
<feature type="domain" description="SusD-like N-terminal" evidence="8">
    <location>
        <begin position="87"/>
        <end position="225"/>
    </location>
</feature>
<feature type="domain" description="RagB/SusD" evidence="7">
    <location>
        <begin position="347"/>
        <end position="502"/>
    </location>
</feature>
<gene>
    <name evidence="9" type="ORF">GCM10023091_32630</name>
</gene>
<name>A0ABP8M712_9BACT</name>
<dbReference type="RefSeq" id="WP_345031145.1">
    <property type="nucleotide sequence ID" value="NZ_BAABEY010000030.1"/>
</dbReference>
<evidence type="ECO:0000313" key="9">
    <source>
        <dbReference type="EMBL" id="GAA4443674.1"/>
    </source>
</evidence>
<keyword evidence="10" id="KW-1185">Reference proteome</keyword>
<evidence type="ECO:0000259" key="7">
    <source>
        <dbReference type="Pfam" id="PF07980"/>
    </source>
</evidence>
<accession>A0ABP8M712</accession>
<proteinExistence type="inferred from homology"/>
<comment type="subcellular location">
    <subcellularLocation>
        <location evidence="1">Cell outer membrane</location>
    </subcellularLocation>
</comment>
<comment type="similarity">
    <text evidence="2">Belongs to the SusD family.</text>
</comment>
<dbReference type="InterPro" id="IPR012944">
    <property type="entry name" value="SusD_RagB_dom"/>
</dbReference>
<evidence type="ECO:0000256" key="5">
    <source>
        <dbReference type="ARBA" id="ARBA00023237"/>
    </source>
</evidence>
<dbReference type="Pfam" id="PF14322">
    <property type="entry name" value="SusD-like_3"/>
    <property type="match status" value="1"/>
</dbReference>
<dbReference type="EMBL" id="BAABEY010000030">
    <property type="protein sequence ID" value="GAA4443674.1"/>
    <property type="molecule type" value="Genomic_DNA"/>
</dbReference>
<keyword evidence="3 6" id="KW-0732">Signal</keyword>
<evidence type="ECO:0000256" key="6">
    <source>
        <dbReference type="SAM" id="SignalP"/>
    </source>
</evidence>
<evidence type="ECO:0000256" key="3">
    <source>
        <dbReference type="ARBA" id="ARBA00022729"/>
    </source>
</evidence>
<dbReference type="Pfam" id="PF07980">
    <property type="entry name" value="SusD_RagB"/>
    <property type="match status" value="1"/>
</dbReference>
<dbReference type="Proteomes" id="UP001501508">
    <property type="component" value="Unassembled WGS sequence"/>
</dbReference>